<keyword evidence="1" id="KW-0812">Transmembrane</keyword>
<feature type="transmembrane region" description="Helical" evidence="1">
    <location>
        <begin position="274"/>
        <end position="295"/>
    </location>
</feature>
<evidence type="ECO:0000256" key="1">
    <source>
        <dbReference type="SAM" id="Phobius"/>
    </source>
</evidence>
<organism evidence="2 3">
    <name type="scientific">Orchesella dallaii</name>
    <dbReference type="NCBI Taxonomy" id="48710"/>
    <lineage>
        <taxon>Eukaryota</taxon>
        <taxon>Metazoa</taxon>
        <taxon>Ecdysozoa</taxon>
        <taxon>Arthropoda</taxon>
        <taxon>Hexapoda</taxon>
        <taxon>Collembola</taxon>
        <taxon>Entomobryomorpha</taxon>
        <taxon>Entomobryoidea</taxon>
        <taxon>Orchesellidae</taxon>
        <taxon>Orchesellinae</taxon>
        <taxon>Orchesella</taxon>
    </lineage>
</organism>
<evidence type="ECO:0000313" key="3">
    <source>
        <dbReference type="Proteomes" id="UP001642540"/>
    </source>
</evidence>
<feature type="transmembrane region" description="Helical" evidence="1">
    <location>
        <begin position="372"/>
        <end position="394"/>
    </location>
</feature>
<keyword evidence="1" id="KW-0472">Membrane</keyword>
<comment type="caution">
    <text evidence="2">The sequence shown here is derived from an EMBL/GenBank/DDBJ whole genome shotgun (WGS) entry which is preliminary data.</text>
</comment>
<proteinExistence type="predicted"/>
<evidence type="ECO:0000313" key="2">
    <source>
        <dbReference type="EMBL" id="CAL8128702.1"/>
    </source>
</evidence>
<dbReference type="EMBL" id="CAXLJM020000075">
    <property type="protein sequence ID" value="CAL8128702.1"/>
    <property type="molecule type" value="Genomic_DNA"/>
</dbReference>
<accession>A0ABP1RI86</accession>
<evidence type="ECO:0008006" key="4">
    <source>
        <dbReference type="Google" id="ProtNLM"/>
    </source>
</evidence>
<name>A0ABP1RI86_9HEXA</name>
<gene>
    <name evidence="2" type="ORF">ODALV1_LOCUS22471</name>
</gene>
<feature type="transmembrane region" description="Helical" evidence="1">
    <location>
        <begin position="301"/>
        <end position="326"/>
    </location>
</feature>
<feature type="transmembrane region" description="Helical" evidence="1">
    <location>
        <begin position="45"/>
        <end position="67"/>
    </location>
</feature>
<feature type="transmembrane region" description="Helical" evidence="1">
    <location>
        <begin position="200"/>
        <end position="221"/>
    </location>
</feature>
<sequence length="397" mass="45677">MSGSHTYVKFMFSFYSALQCFQVSFDWKADSEGDLYFRKLPKWKFLISCFINSIRFASIITLFVGFYTRLNFYLENSLYFQLTFHCFWTLIVVACLSFQFLLLFQGRQVIQAVNASVNLPSFIGFNIAPKFARNAKIRLWILTFFCAAYVFQVYFVALPLYLIRYQEKWYLTAYLFQGLYHHDNISIRAGARFIAAVYEMWWITTCFASCTIAVYVQMQYLPTAYTTLKGLGSFTKSVRFRTRQEVVSILATVSQLRILSNVYNYSIGQYFNPLLKGFCILTVVSALIVLVKLFSLHDLTLIGVSVFSLGVGFVLVISVSVFCGMIHHQSGELRSELMRWNLRSKIVQRKLRAFRPIGVQVGSFYVIKKGMVLIVLSVISNAAMSLLVSMTFTVDVE</sequence>
<keyword evidence="3" id="KW-1185">Reference proteome</keyword>
<feature type="transmembrane region" description="Helical" evidence="1">
    <location>
        <begin position="79"/>
        <end position="103"/>
    </location>
</feature>
<feature type="transmembrane region" description="Helical" evidence="1">
    <location>
        <begin position="139"/>
        <end position="163"/>
    </location>
</feature>
<reference evidence="2 3" key="1">
    <citation type="submission" date="2024-08" db="EMBL/GenBank/DDBJ databases">
        <authorList>
            <person name="Cucini C."/>
            <person name="Frati F."/>
        </authorList>
    </citation>
    <scope>NUCLEOTIDE SEQUENCE [LARGE SCALE GENOMIC DNA]</scope>
</reference>
<protein>
    <recommendedName>
        <fullName evidence="4">Gustatory receptor</fullName>
    </recommendedName>
</protein>
<keyword evidence="1" id="KW-1133">Transmembrane helix</keyword>
<dbReference type="Proteomes" id="UP001642540">
    <property type="component" value="Unassembled WGS sequence"/>
</dbReference>